<keyword evidence="2" id="KW-1185">Reference proteome</keyword>
<organism evidence="1 2">
    <name type="scientific">Caerostris darwini</name>
    <dbReference type="NCBI Taxonomy" id="1538125"/>
    <lineage>
        <taxon>Eukaryota</taxon>
        <taxon>Metazoa</taxon>
        <taxon>Ecdysozoa</taxon>
        <taxon>Arthropoda</taxon>
        <taxon>Chelicerata</taxon>
        <taxon>Arachnida</taxon>
        <taxon>Araneae</taxon>
        <taxon>Araneomorphae</taxon>
        <taxon>Entelegynae</taxon>
        <taxon>Araneoidea</taxon>
        <taxon>Araneidae</taxon>
        <taxon>Caerostris</taxon>
    </lineage>
</organism>
<name>A0AAV4WJP8_9ARAC</name>
<reference evidence="1 2" key="1">
    <citation type="submission" date="2021-06" db="EMBL/GenBank/DDBJ databases">
        <title>Caerostris darwini draft genome.</title>
        <authorList>
            <person name="Kono N."/>
            <person name="Arakawa K."/>
        </authorList>
    </citation>
    <scope>NUCLEOTIDE SEQUENCE [LARGE SCALE GENOMIC DNA]</scope>
</reference>
<dbReference type="Proteomes" id="UP001054837">
    <property type="component" value="Unassembled WGS sequence"/>
</dbReference>
<evidence type="ECO:0000313" key="2">
    <source>
        <dbReference type="Proteomes" id="UP001054837"/>
    </source>
</evidence>
<protein>
    <submittedName>
        <fullName evidence="1">Uncharacterized protein</fullName>
    </submittedName>
</protein>
<sequence length="149" mass="16770">MWEKINKKQSLRPHWVDTGNQRFVRAKKTQVKKNEKAAWFTWDGDASSDFVRLLSIARTLSSEEFCSKPFGCARAAAWFAWDGNGRAISFDCCQTRVLCRLQSFVLNYSNARVRVGDDGKRIEAAYEGFTSKLSGDQGLSAPVTQGDYG</sequence>
<dbReference type="EMBL" id="BPLQ01014668">
    <property type="protein sequence ID" value="GIY81783.1"/>
    <property type="molecule type" value="Genomic_DNA"/>
</dbReference>
<gene>
    <name evidence="1" type="ORF">CDAR_512261</name>
</gene>
<accession>A0AAV4WJP8</accession>
<evidence type="ECO:0000313" key="1">
    <source>
        <dbReference type="EMBL" id="GIY81783.1"/>
    </source>
</evidence>
<proteinExistence type="predicted"/>
<comment type="caution">
    <text evidence="1">The sequence shown here is derived from an EMBL/GenBank/DDBJ whole genome shotgun (WGS) entry which is preliminary data.</text>
</comment>
<dbReference type="AlphaFoldDB" id="A0AAV4WJP8"/>